<dbReference type="EMBL" id="RDQH01000331">
    <property type="protein sequence ID" value="RXH97703.1"/>
    <property type="molecule type" value="Genomic_DNA"/>
</dbReference>
<sequence>ASSLQNLESFLSRLQTKVAEYESPWWTAAKKPDESALSQLIAAENDSRDVDRHRHRLIGSTHSLAIEVEYGEGFDTFRPVGLSRRVWYAGRNGTGWNEAFRPAFGTSKMSGTRRSAGQVFDDFLFHLPPLEWVVPRPWDKKL</sequence>
<protein>
    <submittedName>
        <fullName evidence="1">Uncharacterized protein</fullName>
    </submittedName>
</protein>
<evidence type="ECO:0000313" key="2">
    <source>
        <dbReference type="Proteomes" id="UP000290289"/>
    </source>
</evidence>
<reference evidence="1 2" key="1">
    <citation type="submission" date="2018-10" db="EMBL/GenBank/DDBJ databases">
        <title>A high-quality apple genome assembly.</title>
        <authorList>
            <person name="Hu J."/>
        </authorList>
    </citation>
    <scope>NUCLEOTIDE SEQUENCE [LARGE SCALE GENOMIC DNA]</scope>
    <source>
        <strain evidence="2">cv. HFTH1</strain>
        <tissue evidence="1">Young leaf</tissue>
    </source>
</reference>
<name>A0A498JUU8_MALDO</name>
<gene>
    <name evidence="1" type="ORF">DVH24_010028</name>
</gene>
<keyword evidence="2" id="KW-1185">Reference proteome</keyword>
<dbReference type="Proteomes" id="UP000290289">
    <property type="component" value="Chromosome 5"/>
</dbReference>
<organism evidence="1 2">
    <name type="scientific">Malus domestica</name>
    <name type="common">Apple</name>
    <name type="synonym">Pyrus malus</name>
    <dbReference type="NCBI Taxonomy" id="3750"/>
    <lineage>
        <taxon>Eukaryota</taxon>
        <taxon>Viridiplantae</taxon>
        <taxon>Streptophyta</taxon>
        <taxon>Embryophyta</taxon>
        <taxon>Tracheophyta</taxon>
        <taxon>Spermatophyta</taxon>
        <taxon>Magnoliopsida</taxon>
        <taxon>eudicotyledons</taxon>
        <taxon>Gunneridae</taxon>
        <taxon>Pentapetalae</taxon>
        <taxon>rosids</taxon>
        <taxon>fabids</taxon>
        <taxon>Rosales</taxon>
        <taxon>Rosaceae</taxon>
        <taxon>Amygdaloideae</taxon>
        <taxon>Maleae</taxon>
        <taxon>Malus</taxon>
    </lineage>
</organism>
<accession>A0A498JUU8</accession>
<evidence type="ECO:0000313" key="1">
    <source>
        <dbReference type="EMBL" id="RXH97703.1"/>
    </source>
</evidence>
<feature type="non-terminal residue" evidence="1">
    <location>
        <position position="1"/>
    </location>
</feature>
<dbReference type="AlphaFoldDB" id="A0A498JUU8"/>
<proteinExistence type="predicted"/>
<comment type="caution">
    <text evidence="1">The sequence shown here is derived from an EMBL/GenBank/DDBJ whole genome shotgun (WGS) entry which is preliminary data.</text>
</comment>